<name>A0A645IXU2_9ZZZZ</name>
<comment type="caution">
    <text evidence="1">The sequence shown here is derived from an EMBL/GenBank/DDBJ whole genome shotgun (WGS) entry which is preliminary data.</text>
</comment>
<accession>A0A645IXU2</accession>
<proteinExistence type="predicted"/>
<organism evidence="1">
    <name type="scientific">bioreactor metagenome</name>
    <dbReference type="NCBI Taxonomy" id="1076179"/>
    <lineage>
        <taxon>unclassified sequences</taxon>
        <taxon>metagenomes</taxon>
        <taxon>ecological metagenomes</taxon>
    </lineage>
</organism>
<reference evidence="1" key="1">
    <citation type="submission" date="2019-08" db="EMBL/GenBank/DDBJ databases">
        <authorList>
            <person name="Kucharzyk K."/>
            <person name="Murdoch R.W."/>
            <person name="Higgins S."/>
            <person name="Loffler F."/>
        </authorList>
    </citation>
    <scope>NUCLEOTIDE SEQUENCE</scope>
</reference>
<dbReference type="AlphaFoldDB" id="A0A645IXU2"/>
<evidence type="ECO:0000313" key="1">
    <source>
        <dbReference type="EMBL" id="MPN55967.1"/>
    </source>
</evidence>
<gene>
    <name evidence="1" type="ORF">SDC9_203651</name>
</gene>
<dbReference type="EMBL" id="VSSQ01125784">
    <property type="protein sequence ID" value="MPN55967.1"/>
    <property type="molecule type" value="Genomic_DNA"/>
</dbReference>
<protein>
    <submittedName>
        <fullName evidence="1">Uncharacterized protein</fullName>
    </submittedName>
</protein>
<sequence length="32" mass="3874">MQWRIMEMKGSILIKLYIKGDNVWKMIGKSQF</sequence>